<evidence type="ECO:0000313" key="3">
    <source>
        <dbReference type="Proteomes" id="UP000217076"/>
    </source>
</evidence>
<organism evidence="2 3">
    <name type="scientific">Roseospirillum parvum</name>
    <dbReference type="NCBI Taxonomy" id="83401"/>
    <lineage>
        <taxon>Bacteria</taxon>
        <taxon>Pseudomonadati</taxon>
        <taxon>Pseudomonadota</taxon>
        <taxon>Alphaproteobacteria</taxon>
        <taxon>Rhodospirillales</taxon>
        <taxon>Rhodospirillaceae</taxon>
        <taxon>Roseospirillum</taxon>
    </lineage>
</organism>
<dbReference type="RefSeq" id="WP_176787492.1">
    <property type="nucleotide sequence ID" value="NZ_FNCV01000001.1"/>
</dbReference>
<dbReference type="Proteomes" id="UP000217076">
    <property type="component" value="Unassembled WGS sequence"/>
</dbReference>
<proteinExistence type="predicted"/>
<reference evidence="3" key="1">
    <citation type="submission" date="2016-10" db="EMBL/GenBank/DDBJ databases">
        <authorList>
            <person name="Varghese N."/>
            <person name="Submissions S."/>
        </authorList>
    </citation>
    <scope>NUCLEOTIDE SEQUENCE [LARGE SCALE GENOMIC DNA]</scope>
    <source>
        <strain evidence="3">930I</strain>
    </source>
</reference>
<accession>A0A1G7TLG3</accession>
<dbReference type="Pfam" id="PF10973">
    <property type="entry name" value="DUF2799"/>
    <property type="match status" value="1"/>
</dbReference>
<keyword evidence="1" id="KW-0175">Coiled coil</keyword>
<dbReference type="EMBL" id="FNCV01000001">
    <property type="protein sequence ID" value="SDG36041.1"/>
    <property type="molecule type" value="Genomic_DNA"/>
</dbReference>
<keyword evidence="3" id="KW-1185">Reference proteome</keyword>
<feature type="coiled-coil region" evidence="1">
    <location>
        <begin position="106"/>
        <end position="191"/>
    </location>
</feature>
<dbReference type="AlphaFoldDB" id="A0A1G7TLG3"/>
<dbReference type="STRING" id="83401.SAMN05421742_10133"/>
<protein>
    <recommendedName>
        <fullName evidence="4">DUF2799 domain-containing protein</fullName>
    </recommendedName>
</protein>
<evidence type="ECO:0000313" key="2">
    <source>
        <dbReference type="EMBL" id="SDG36041.1"/>
    </source>
</evidence>
<sequence>MRLVGVLLTVLLTGCASLSEDECRTADWAAIGYADGAAGRPGSRLEDHREACAEYGIAPVLAAYRAGRGEGLLEYCRPARGYAEGLDGKTYRGVCPAHLEADFVAAHQAGRDIHRLEEEAEDLAAEVTDLDQQLDTLRRRRASLKSAALTGETLEARTNALLRLDDLDTELRRLDNRRADLLVRRVHLEERAFRRRAEAAARWSGKP</sequence>
<dbReference type="PROSITE" id="PS51257">
    <property type="entry name" value="PROKAR_LIPOPROTEIN"/>
    <property type="match status" value="1"/>
</dbReference>
<evidence type="ECO:0000256" key="1">
    <source>
        <dbReference type="SAM" id="Coils"/>
    </source>
</evidence>
<evidence type="ECO:0008006" key="4">
    <source>
        <dbReference type="Google" id="ProtNLM"/>
    </source>
</evidence>
<name>A0A1G7TLG3_9PROT</name>
<gene>
    <name evidence="2" type="ORF">SAMN05421742_10133</name>
</gene>
<dbReference type="InterPro" id="IPR021242">
    <property type="entry name" value="DUF2799"/>
</dbReference>